<protein>
    <submittedName>
        <fullName evidence="1">Uncharacterized protein</fullName>
    </submittedName>
</protein>
<comment type="caution">
    <text evidence="1">The sequence shown here is derived from an EMBL/GenBank/DDBJ whole genome shotgun (WGS) entry which is preliminary data.</text>
</comment>
<sequence length="121" mass="12978">MPDHTAERHASSVEERYGGLRVEMAAISAELIAAGLGMTPGEEIRRLAACSHPLATRYVRALDAFQEVAYERHAPSSGSASMKMMWRGIFDLSGAPARRAKKARRVSALPALSPSAEAMPG</sequence>
<evidence type="ECO:0000313" key="2">
    <source>
        <dbReference type="Proteomes" id="UP001237448"/>
    </source>
</evidence>
<name>A0ABU0FDK1_9HYPH</name>
<dbReference type="Proteomes" id="UP001237448">
    <property type="component" value="Unassembled WGS sequence"/>
</dbReference>
<organism evidence="1 2">
    <name type="scientific">Labrys monachus</name>
    <dbReference type="NCBI Taxonomy" id="217067"/>
    <lineage>
        <taxon>Bacteria</taxon>
        <taxon>Pseudomonadati</taxon>
        <taxon>Pseudomonadota</taxon>
        <taxon>Alphaproteobacteria</taxon>
        <taxon>Hyphomicrobiales</taxon>
        <taxon>Xanthobacteraceae</taxon>
        <taxon>Labrys</taxon>
    </lineage>
</organism>
<proteinExistence type="predicted"/>
<keyword evidence="2" id="KW-1185">Reference proteome</keyword>
<evidence type="ECO:0000313" key="1">
    <source>
        <dbReference type="EMBL" id="MDQ0392665.1"/>
    </source>
</evidence>
<accession>A0ABU0FDK1</accession>
<gene>
    <name evidence="1" type="ORF">J3R73_002457</name>
</gene>
<dbReference type="EMBL" id="JAUSVK010000001">
    <property type="protein sequence ID" value="MDQ0392665.1"/>
    <property type="molecule type" value="Genomic_DNA"/>
</dbReference>
<dbReference type="RefSeq" id="WP_307426879.1">
    <property type="nucleotide sequence ID" value="NZ_JAUSVK010000001.1"/>
</dbReference>
<reference evidence="1 2" key="1">
    <citation type="submission" date="2023-07" db="EMBL/GenBank/DDBJ databases">
        <title>Genomic Encyclopedia of Type Strains, Phase IV (KMG-IV): sequencing the most valuable type-strain genomes for metagenomic binning, comparative biology and taxonomic classification.</title>
        <authorList>
            <person name="Goeker M."/>
        </authorList>
    </citation>
    <scope>NUCLEOTIDE SEQUENCE [LARGE SCALE GENOMIC DNA]</scope>
    <source>
        <strain evidence="1 2">DSM 5896</strain>
    </source>
</reference>